<feature type="transmembrane region" description="Helical" evidence="10">
    <location>
        <begin position="40"/>
        <end position="58"/>
    </location>
</feature>
<dbReference type="Gene3D" id="3.90.550.50">
    <property type="match status" value="1"/>
</dbReference>
<keyword evidence="12" id="KW-1185">Reference proteome</keyword>
<comment type="similarity">
    <text evidence="2 10">Belongs to the glycosyltransferase 31 family.</text>
</comment>
<reference evidence="11 12" key="1">
    <citation type="journal article" date="2020" name="Cell">
        <title>Large-Scale Comparative Analyses of Tick Genomes Elucidate Their Genetic Diversity and Vector Capacities.</title>
        <authorList>
            <consortium name="Tick Genome and Microbiome Consortium (TIGMIC)"/>
            <person name="Jia N."/>
            <person name="Wang J."/>
            <person name="Shi W."/>
            <person name="Du L."/>
            <person name="Sun Y."/>
            <person name="Zhan W."/>
            <person name="Jiang J.F."/>
            <person name="Wang Q."/>
            <person name="Zhang B."/>
            <person name="Ji P."/>
            <person name="Bell-Sakyi L."/>
            <person name="Cui X.M."/>
            <person name="Yuan T.T."/>
            <person name="Jiang B.G."/>
            <person name="Yang W.F."/>
            <person name="Lam T.T."/>
            <person name="Chang Q.C."/>
            <person name="Ding S.J."/>
            <person name="Wang X.J."/>
            <person name="Zhu J.G."/>
            <person name="Ruan X.D."/>
            <person name="Zhao L."/>
            <person name="Wei J.T."/>
            <person name="Ye R.Z."/>
            <person name="Que T.C."/>
            <person name="Du C.H."/>
            <person name="Zhou Y.H."/>
            <person name="Cheng J.X."/>
            <person name="Dai P.F."/>
            <person name="Guo W.B."/>
            <person name="Han X.H."/>
            <person name="Huang E.J."/>
            <person name="Li L.F."/>
            <person name="Wei W."/>
            <person name="Gao Y.C."/>
            <person name="Liu J.Z."/>
            <person name="Shao H.Z."/>
            <person name="Wang X."/>
            <person name="Wang C.C."/>
            <person name="Yang T.C."/>
            <person name="Huo Q.B."/>
            <person name="Li W."/>
            <person name="Chen H.Y."/>
            <person name="Chen S.E."/>
            <person name="Zhou L.G."/>
            <person name="Ni X.B."/>
            <person name="Tian J.H."/>
            <person name="Sheng Y."/>
            <person name="Liu T."/>
            <person name="Pan Y.S."/>
            <person name="Xia L.Y."/>
            <person name="Li J."/>
            <person name="Zhao F."/>
            <person name="Cao W.C."/>
        </authorList>
    </citation>
    <scope>NUCLEOTIDE SEQUENCE [LARGE SCALE GENOMIC DNA]</scope>
    <source>
        <strain evidence="11">HaeL-2018</strain>
    </source>
</reference>
<evidence type="ECO:0000256" key="4">
    <source>
        <dbReference type="ARBA" id="ARBA00022679"/>
    </source>
</evidence>
<dbReference type="PANTHER" id="PTHR11214">
    <property type="entry name" value="BETA-1,3-N-ACETYLGLUCOSAMINYLTRANSFERASE"/>
    <property type="match status" value="1"/>
</dbReference>
<dbReference type="EMBL" id="JABSTR010000008">
    <property type="protein sequence ID" value="KAH9377583.1"/>
    <property type="molecule type" value="Genomic_DNA"/>
</dbReference>
<evidence type="ECO:0000256" key="8">
    <source>
        <dbReference type="ARBA" id="ARBA00023034"/>
    </source>
</evidence>
<evidence type="ECO:0000256" key="3">
    <source>
        <dbReference type="ARBA" id="ARBA00022676"/>
    </source>
</evidence>
<dbReference type="GO" id="GO:0000139">
    <property type="term" value="C:Golgi membrane"/>
    <property type="evidence" value="ECO:0007669"/>
    <property type="project" value="UniProtKB-SubCell"/>
</dbReference>
<protein>
    <recommendedName>
        <fullName evidence="10">Hexosyltransferase</fullName>
        <ecNumber evidence="10">2.4.1.-</ecNumber>
    </recommendedName>
</protein>
<evidence type="ECO:0000256" key="6">
    <source>
        <dbReference type="ARBA" id="ARBA00022968"/>
    </source>
</evidence>
<evidence type="ECO:0000313" key="12">
    <source>
        <dbReference type="Proteomes" id="UP000821853"/>
    </source>
</evidence>
<dbReference type="EC" id="2.4.1.-" evidence="10"/>
<evidence type="ECO:0000256" key="2">
    <source>
        <dbReference type="ARBA" id="ARBA00008661"/>
    </source>
</evidence>
<evidence type="ECO:0000256" key="7">
    <source>
        <dbReference type="ARBA" id="ARBA00022989"/>
    </source>
</evidence>
<keyword evidence="5 10" id="KW-0812">Transmembrane</keyword>
<evidence type="ECO:0000256" key="1">
    <source>
        <dbReference type="ARBA" id="ARBA00004323"/>
    </source>
</evidence>
<keyword evidence="7 10" id="KW-1133">Transmembrane helix</keyword>
<evidence type="ECO:0000256" key="5">
    <source>
        <dbReference type="ARBA" id="ARBA00022692"/>
    </source>
</evidence>
<dbReference type="GO" id="GO:0016758">
    <property type="term" value="F:hexosyltransferase activity"/>
    <property type="evidence" value="ECO:0007669"/>
    <property type="project" value="InterPro"/>
</dbReference>
<name>A0A9J6GTA9_HAELO</name>
<evidence type="ECO:0000313" key="11">
    <source>
        <dbReference type="EMBL" id="KAH9377583.1"/>
    </source>
</evidence>
<evidence type="ECO:0000256" key="9">
    <source>
        <dbReference type="ARBA" id="ARBA00023136"/>
    </source>
</evidence>
<dbReference type="AlphaFoldDB" id="A0A9J6GTA9"/>
<dbReference type="Pfam" id="PF01762">
    <property type="entry name" value="Galactosyl_T"/>
    <property type="match status" value="1"/>
</dbReference>
<sequence>MIRQHLQSAKAKASFGCASAVAHKIFRFTRVLKDRIGRKVCVLFGSVTALLLVFVDFGDDHTWLLSEALIGSSIVRSSSVISSTLDPVTERTNSSTRYFSEAYSAAQSFARQTPSKLGIPNTHSANQASAVKLERTNFRVPTTAKLGDVKGSVLYHNSAAPSTEGQSLGVLTPGNLEYVNSALVPSSSSTHTTSSPHIPANYGPRKPSPGWKVTSACANGLRVLYFVHTAPEHVVRRRFLRKTIGSPGIAAFLNSSLVFFVGTTTDKRLQEKVAAEAEKEGDLVKLDFLDTYRNLTLKFIKETKWLMASGCLKTKKRVLVKLDDDVIVNVFLLASYVEDMLAMGAFLSPNIYCAVKKVLEPIRHRSSKWFVSKEEYSADKYPPYCAGAAYMMPASVLASLGRAASSVPFFWIDDVYATGLVARVANVSLIDIARHYRINPSKHTLAVGHSTLFFHWGLSPVLFSRSHKLWMGVVSQNIGYNKGSYSRVKFPRSLNKTIEVVKIAVPHGY</sequence>
<dbReference type="OrthoDB" id="115198at2759"/>
<dbReference type="VEuPathDB" id="VectorBase:HLOH_062863"/>
<comment type="caution">
    <text evidence="11">The sequence shown here is derived from an EMBL/GenBank/DDBJ whole genome shotgun (WGS) entry which is preliminary data.</text>
</comment>
<keyword evidence="3 10" id="KW-0328">Glycosyltransferase</keyword>
<dbReference type="Proteomes" id="UP000821853">
    <property type="component" value="Unassembled WGS sequence"/>
</dbReference>
<organism evidence="11 12">
    <name type="scientific">Haemaphysalis longicornis</name>
    <name type="common">Bush tick</name>
    <dbReference type="NCBI Taxonomy" id="44386"/>
    <lineage>
        <taxon>Eukaryota</taxon>
        <taxon>Metazoa</taxon>
        <taxon>Ecdysozoa</taxon>
        <taxon>Arthropoda</taxon>
        <taxon>Chelicerata</taxon>
        <taxon>Arachnida</taxon>
        <taxon>Acari</taxon>
        <taxon>Parasitiformes</taxon>
        <taxon>Ixodida</taxon>
        <taxon>Ixodoidea</taxon>
        <taxon>Ixodidae</taxon>
        <taxon>Haemaphysalinae</taxon>
        <taxon>Haemaphysalis</taxon>
    </lineage>
</organism>
<keyword evidence="9 10" id="KW-0472">Membrane</keyword>
<keyword evidence="8 10" id="KW-0333">Golgi apparatus</keyword>
<accession>A0A9J6GTA9</accession>
<keyword evidence="6 10" id="KW-0735">Signal-anchor</keyword>
<keyword evidence="4" id="KW-0808">Transferase</keyword>
<gene>
    <name evidence="11" type="ORF">HPB48_011242</name>
</gene>
<dbReference type="GO" id="GO:0006493">
    <property type="term" value="P:protein O-linked glycosylation"/>
    <property type="evidence" value="ECO:0007669"/>
    <property type="project" value="TreeGrafter"/>
</dbReference>
<dbReference type="PANTHER" id="PTHR11214:SF376">
    <property type="entry name" value="HEXOSYLTRANSFERASE"/>
    <property type="match status" value="1"/>
</dbReference>
<proteinExistence type="inferred from homology"/>
<evidence type="ECO:0000256" key="10">
    <source>
        <dbReference type="RuleBase" id="RU363063"/>
    </source>
</evidence>
<dbReference type="InterPro" id="IPR002659">
    <property type="entry name" value="Glyco_trans_31"/>
</dbReference>
<comment type="subcellular location">
    <subcellularLocation>
        <location evidence="1 10">Golgi apparatus membrane</location>
        <topology evidence="1 10">Single-pass type II membrane protein</topology>
    </subcellularLocation>
</comment>